<gene>
    <name evidence="1" type="ORF">NQ318_002502</name>
</gene>
<reference evidence="1" key="1">
    <citation type="journal article" date="2023" name="Insect Mol. Biol.">
        <title>Genome sequencing provides insights into the evolution of gene families encoding plant cell wall-degrading enzymes in longhorned beetles.</title>
        <authorList>
            <person name="Shin N.R."/>
            <person name="Okamura Y."/>
            <person name="Kirsch R."/>
            <person name="Pauchet Y."/>
        </authorList>
    </citation>
    <scope>NUCLEOTIDE SEQUENCE</scope>
    <source>
        <strain evidence="1">AMC_N1</strain>
    </source>
</reference>
<sequence length="113" mass="12982">MIVIKAYTLYSGTAHLNIYLRVALKLDHMMETFYSSWYAYNHNVLTSLLLRANIPVTNCDWTLKKRGVTFSIRLIEEFGKNWISTLFRTAPPSDYSVGAPKSFPSTLWLGNVM</sequence>
<organism evidence="1 2">
    <name type="scientific">Aromia moschata</name>
    <dbReference type="NCBI Taxonomy" id="1265417"/>
    <lineage>
        <taxon>Eukaryota</taxon>
        <taxon>Metazoa</taxon>
        <taxon>Ecdysozoa</taxon>
        <taxon>Arthropoda</taxon>
        <taxon>Hexapoda</taxon>
        <taxon>Insecta</taxon>
        <taxon>Pterygota</taxon>
        <taxon>Neoptera</taxon>
        <taxon>Endopterygota</taxon>
        <taxon>Coleoptera</taxon>
        <taxon>Polyphaga</taxon>
        <taxon>Cucujiformia</taxon>
        <taxon>Chrysomeloidea</taxon>
        <taxon>Cerambycidae</taxon>
        <taxon>Cerambycinae</taxon>
        <taxon>Callichromatini</taxon>
        <taxon>Aromia</taxon>
    </lineage>
</organism>
<protein>
    <submittedName>
        <fullName evidence="1">Uncharacterized protein</fullName>
    </submittedName>
</protein>
<dbReference type="Proteomes" id="UP001162162">
    <property type="component" value="Unassembled WGS sequence"/>
</dbReference>
<dbReference type="AlphaFoldDB" id="A0AAV8Y6N6"/>
<evidence type="ECO:0000313" key="2">
    <source>
        <dbReference type="Proteomes" id="UP001162162"/>
    </source>
</evidence>
<accession>A0AAV8Y6N6</accession>
<name>A0AAV8Y6N6_9CUCU</name>
<dbReference type="EMBL" id="JAPWTK010000169">
    <property type="protein sequence ID" value="KAJ8947141.1"/>
    <property type="molecule type" value="Genomic_DNA"/>
</dbReference>
<proteinExistence type="predicted"/>
<evidence type="ECO:0000313" key="1">
    <source>
        <dbReference type="EMBL" id="KAJ8947141.1"/>
    </source>
</evidence>
<comment type="caution">
    <text evidence="1">The sequence shown here is derived from an EMBL/GenBank/DDBJ whole genome shotgun (WGS) entry which is preliminary data.</text>
</comment>
<keyword evidence="2" id="KW-1185">Reference proteome</keyword>